<dbReference type="InterPro" id="IPR004119">
    <property type="entry name" value="EcKL"/>
</dbReference>
<protein>
    <submittedName>
        <fullName evidence="2">CHK domain-containing protein</fullName>
    </submittedName>
</protein>
<dbReference type="VEuPathDB" id="VectorBase:ASTEI00903"/>
<dbReference type="InterPro" id="IPR015897">
    <property type="entry name" value="CHK_kinase-like"/>
</dbReference>
<dbReference type="PANTHER" id="PTHR11012:SF12">
    <property type="entry name" value="CHK KINASE-LIKE DOMAIN-CONTAINING PROTEIN-RELATED"/>
    <property type="match status" value="1"/>
</dbReference>
<sequence>MEFNHDELSSPGWLNEEFFQHVLCEYERDPAVRLVGTCQLRPGTKAGDHFASVMYRTTFRYQTGGVEKSINLIMKIKPVAEGMKKELLDDEDFFGKEIRMYTRVLPEMARLMGSIGEEYKYPNLIFASKTPHTIIILEDVSPQGWTMKGLLKSFEDLQPTIDAIAKFHAASIVMQANVRSQFGTDYRCTIADTIRTMRSMTDACFHSFVRFLRYTLNLPELVEPVLKFHGRIDDSLRAAYATSESCANVLIHGDFHFKNLLHLLTGERIVETMFVDYQMCSWSSQVVDLFYLTYMIPEQSVKSSHRDAIIHRYYGKFSSVLRRLNYGGKIPSLTELHAEMLRNGELELFHYIVFSAFRYTDLSKVDSEAFFLGRIENPALQLEEFKATIRTELPRFLYWGIIE</sequence>
<dbReference type="SMART" id="SM00587">
    <property type="entry name" value="CHK"/>
    <property type="match status" value="1"/>
</dbReference>
<dbReference type="EnsemblMetazoa" id="ASTEI00903-RA">
    <property type="protein sequence ID" value="ASTEI00903-PA"/>
    <property type="gene ID" value="ASTEI00903"/>
</dbReference>
<dbReference type="SUPFAM" id="SSF56112">
    <property type="entry name" value="Protein kinase-like (PK-like)"/>
    <property type="match status" value="1"/>
</dbReference>
<dbReference type="VEuPathDB" id="VectorBase:ASTEI20_037988"/>
<dbReference type="AlphaFoldDB" id="A0A182XXG7"/>
<dbReference type="OMA" id="TEINMYS"/>
<evidence type="ECO:0000313" key="2">
    <source>
        <dbReference type="EnsemblMetazoa" id="ASTEI00903-PA"/>
    </source>
</evidence>
<dbReference type="Gene3D" id="3.90.1200.10">
    <property type="match status" value="1"/>
</dbReference>
<dbReference type="STRING" id="30069.A0A182XXG7"/>
<dbReference type="Proteomes" id="UP000076408">
    <property type="component" value="Unassembled WGS sequence"/>
</dbReference>
<dbReference type="InterPro" id="IPR011009">
    <property type="entry name" value="Kinase-like_dom_sf"/>
</dbReference>
<keyword evidence="3" id="KW-1185">Reference proteome</keyword>
<evidence type="ECO:0000259" key="1">
    <source>
        <dbReference type="SMART" id="SM00587"/>
    </source>
</evidence>
<dbReference type="VEuPathDB" id="VectorBase:ASTE016316"/>
<accession>A0A182XXG7</accession>
<dbReference type="PANTHER" id="PTHR11012">
    <property type="entry name" value="PROTEIN KINASE-LIKE DOMAIN-CONTAINING"/>
    <property type="match status" value="1"/>
</dbReference>
<reference evidence="2" key="2">
    <citation type="submission" date="2020-05" db="UniProtKB">
        <authorList>
            <consortium name="EnsemblMetazoa"/>
        </authorList>
    </citation>
    <scope>IDENTIFICATION</scope>
    <source>
        <strain evidence="2">Indian</strain>
    </source>
</reference>
<name>A0A182XXG7_ANOST</name>
<proteinExistence type="predicted"/>
<organism evidence="2 3">
    <name type="scientific">Anopheles stephensi</name>
    <name type="common">Indo-Pakistan malaria mosquito</name>
    <dbReference type="NCBI Taxonomy" id="30069"/>
    <lineage>
        <taxon>Eukaryota</taxon>
        <taxon>Metazoa</taxon>
        <taxon>Ecdysozoa</taxon>
        <taxon>Arthropoda</taxon>
        <taxon>Hexapoda</taxon>
        <taxon>Insecta</taxon>
        <taxon>Pterygota</taxon>
        <taxon>Neoptera</taxon>
        <taxon>Endopterygota</taxon>
        <taxon>Diptera</taxon>
        <taxon>Nematocera</taxon>
        <taxon>Culicoidea</taxon>
        <taxon>Culicidae</taxon>
        <taxon>Anophelinae</taxon>
        <taxon>Anopheles</taxon>
    </lineage>
</organism>
<reference evidence="3" key="1">
    <citation type="journal article" date="2014" name="Genome Biol.">
        <title>Genome analysis of a major urban malaria vector mosquito, Anopheles stephensi.</title>
        <authorList>
            <person name="Jiang X."/>
            <person name="Peery A."/>
            <person name="Hall A.B."/>
            <person name="Sharma A."/>
            <person name="Chen X.G."/>
            <person name="Waterhouse R.M."/>
            <person name="Komissarov A."/>
            <person name="Riehle M.M."/>
            <person name="Shouche Y."/>
            <person name="Sharakhova M.V."/>
            <person name="Lawson D."/>
            <person name="Pakpour N."/>
            <person name="Arensburger P."/>
            <person name="Davidson V.L."/>
            <person name="Eiglmeier K."/>
            <person name="Emrich S."/>
            <person name="George P."/>
            <person name="Kennedy R.C."/>
            <person name="Mane S.P."/>
            <person name="Maslen G."/>
            <person name="Oringanje C."/>
            <person name="Qi Y."/>
            <person name="Settlage R."/>
            <person name="Tojo M."/>
            <person name="Tubio J.M."/>
            <person name="Unger M.F."/>
            <person name="Wang B."/>
            <person name="Vernick K.D."/>
            <person name="Ribeiro J.M."/>
            <person name="James A.A."/>
            <person name="Michel K."/>
            <person name="Riehle M.A."/>
            <person name="Luckhart S."/>
            <person name="Sharakhov I.V."/>
            <person name="Tu Z."/>
        </authorList>
    </citation>
    <scope>NUCLEOTIDE SEQUENCE [LARGE SCALE GENOMIC DNA]</scope>
    <source>
        <strain evidence="3">Indian</strain>
    </source>
</reference>
<feature type="domain" description="CHK kinase-like" evidence="1">
    <location>
        <begin position="135"/>
        <end position="323"/>
    </location>
</feature>
<dbReference type="Pfam" id="PF02958">
    <property type="entry name" value="EcKL"/>
    <property type="match status" value="1"/>
</dbReference>
<evidence type="ECO:0000313" key="3">
    <source>
        <dbReference type="Proteomes" id="UP000076408"/>
    </source>
</evidence>